<name>A0AA38XPE9_9EURO</name>
<dbReference type="InterPro" id="IPR020846">
    <property type="entry name" value="MFS_dom"/>
</dbReference>
<gene>
    <name evidence="9" type="ORF">H2200_000898</name>
</gene>
<evidence type="ECO:0000313" key="9">
    <source>
        <dbReference type="EMBL" id="KAJ9617177.1"/>
    </source>
</evidence>
<feature type="transmembrane region" description="Helical" evidence="7">
    <location>
        <begin position="434"/>
        <end position="455"/>
    </location>
</feature>
<evidence type="ECO:0000256" key="3">
    <source>
        <dbReference type="ARBA" id="ARBA00022692"/>
    </source>
</evidence>
<keyword evidence="3 7" id="KW-0812">Transmembrane</keyword>
<feature type="domain" description="Major facilitator superfamily (MFS) profile" evidence="8">
    <location>
        <begin position="48"/>
        <end position="464"/>
    </location>
</feature>
<evidence type="ECO:0000259" key="8">
    <source>
        <dbReference type="PROSITE" id="PS50850"/>
    </source>
</evidence>
<feature type="transmembrane region" description="Helical" evidence="7">
    <location>
        <begin position="373"/>
        <end position="394"/>
    </location>
</feature>
<feature type="transmembrane region" description="Helical" evidence="7">
    <location>
        <begin position="211"/>
        <end position="232"/>
    </location>
</feature>
<reference evidence="9" key="1">
    <citation type="submission" date="2022-10" db="EMBL/GenBank/DDBJ databases">
        <title>Culturing micro-colonial fungi from biological soil crusts in the Mojave desert and describing Neophaeococcomyces mojavensis, and introducing the new genera and species Taxawa tesnikishii.</title>
        <authorList>
            <person name="Kurbessoian T."/>
            <person name="Stajich J.E."/>
        </authorList>
    </citation>
    <scope>NUCLEOTIDE SEQUENCE</scope>
    <source>
        <strain evidence="9">TK_41</strain>
    </source>
</reference>
<keyword evidence="4 7" id="KW-1133">Transmembrane helix</keyword>
<feature type="compositionally biased region" description="Basic and acidic residues" evidence="6">
    <location>
        <begin position="18"/>
        <end position="28"/>
    </location>
</feature>
<accession>A0AA38XPE9</accession>
<dbReference type="PANTHER" id="PTHR43791">
    <property type="entry name" value="PERMEASE-RELATED"/>
    <property type="match status" value="1"/>
</dbReference>
<dbReference type="PANTHER" id="PTHR43791:SF3">
    <property type="entry name" value="MAJOR FACILITATOR SUPERFAMILY (MFS) PROFILE DOMAIN-CONTAINING PROTEIN"/>
    <property type="match status" value="1"/>
</dbReference>
<feature type="transmembrane region" description="Helical" evidence="7">
    <location>
        <begin position="114"/>
        <end position="136"/>
    </location>
</feature>
<feature type="transmembrane region" description="Helical" evidence="7">
    <location>
        <begin position="349"/>
        <end position="367"/>
    </location>
</feature>
<sequence>MTEKNTTNTAELALSPKMDARYDSDVSAEPDREEISEKRILRKIDFRLLPLVVALHAVSLVDRTNISVARISGMDDDLDLDIGSRVSIVTSTFFIGYILFNIPSNILIRAGGVGAARFLGTITVAWGIVTIGIGVVNSWVATAVLRSLLGVFEAGNTPGSIFLVSAWYRKYEVQKRLAVYFLGSLFIQGFSNIFAYGLVQIGNHTTYKGWRWIYIIEGAITAVLGVIAYVYLVDFPDSPKTKFLSEKEKGFVNERLSWDRGINETHKVTWKSIREDFKDWKVFACAWIYFSATIGTYALGFFLPTILKKSLGFSLAASFVLSGVRDTFAVLVSALLSWLSDRVRMRGPFVCFQALLSIVGLTLLAYTKSPASRLVGAFLGAAGSNAIIPSALAWQANNCREGKKRAVASGMQVMAGATGGLVASYILRQQDGPAYVPGLTTIMTVQSLTVLLSIFQSLWCRRLNKFADEGKIVLEGLEGFRYTM</sequence>
<dbReference type="AlphaFoldDB" id="A0AA38XPE9"/>
<comment type="caution">
    <text evidence="9">The sequence shown here is derived from an EMBL/GenBank/DDBJ whole genome shotgun (WGS) entry which is preliminary data.</text>
</comment>
<dbReference type="Gene3D" id="1.20.1250.20">
    <property type="entry name" value="MFS general substrate transporter like domains"/>
    <property type="match status" value="2"/>
</dbReference>
<protein>
    <recommendedName>
        <fullName evidence="8">Major facilitator superfamily (MFS) profile domain-containing protein</fullName>
    </recommendedName>
</protein>
<dbReference type="PROSITE" id="PS50850">
    <property type="entry name" value="MFS"/>
    <property type="match status" value="1"/>
</dbReference>
<keyword evidence="10" id="KW-1185">Reference proteome</keyword>
<evidence type="ECO:0000256" key="2">
    <source>
        <dbReference type="ARBA" id="ARBA00022448"/>
    </source>
</evidence>
<dbReference type="Pfam" id="PF07690">
    <property type="entry name" value="MFS_1"/>
    <property type="match status" value="1"/>
</dbReference>
<feature type="transmembrane region" description="Helical" evidence="7">
    <location>
        <begin position="282"/>
        <end position="303"/>
    </location>
</feature>
<dbReference type="GO" id="GO:0022857">
    <property type="term" value="F:transmembrane transporter activity"/>
    <property type="evidence" value="ECO:0007669"/>
    <property type="project" value="InterPro"/>
</dbReference>
<keyword evidence="2" id="KW-0813">Transport</keyword>
<organism evidence="9 10">
    <name type="scientific">Cladophialophora chaetospira</name>
    <dbReference type="NCBI Taxonomy" id="386627"/>
    <lineage>
        <taxon>Eukaryota</taxon>
        <taxon>Fungi</taxon>
        <taxon>Dikarya</taxon>
        <taxon>Ascomycota</taxon>
        <taxon>Pezizomycotina</taxon>
        <taxon>Eurotiomycetes</taxon>
        <taxon>Chaetothyriomycetidae</taxon>
        <taxon>Chaetothyriales</taxon>
        <taxon>Herpotrichiellaceae</taxon>
        <taxon>Cladophialophora</taxon>
    </lineage>
</organism>
<keyword evidence="5 7" id="KW-0472">Membrane</keyword>
<feature type="region of interest" description="Disordered" evidence="6">
    <location>
        <begin position="1"/>
        <end position="28"/>
    </location>
</feature>
<dbReference type="FunFam" id="1.20.1250.20:FF:000018">
    <property type="entry name" value="MFS transporter permease"/>
    <property type="match status" value="1"/>
</dbReference>
<dbReference type="InterPro" id="IPR011701">
    <property type="entry name" value="MFS"/>
</dbReference>
<proteinExistence type="predicted"/>
<dbReference type="EMBL" id="JAPDRK010000001">
    <property type="protein sequence ID" value="KAJ9617177.1"/>
    <property type="molecule type" value="Genomic_DNA"/>
</dbReference>
<evidence type="ECO:0000256" key="7">
    <source>
        <dbReference type="SAM" id="Phobius"/>
    </source>
</evidence>
<feature type="transmembrane region" description="Helical" evidence="7">
    <location>
        <begin position="315"/>
        <end position="337"/>
    </location>
</feature>
<feature type="transmembrane region" description="Helical" evidence="7">
    <location>
        <begin position="406"/>
        <end position="428"/>
    </location>
</feature>
<feature type="transmembrane region" description="Helical" evidence="7">
    <location>
        <begin position="82"/>
        <end position="102"/>
    </location>
</feature>
<feature type="transmembrane region" description="Helical" evidence="7">
    <location>
        <begin position="177"/>
        <end position="199"/>
    </location>
</feature>
<evidence type="ECO:0000256" key="4">
    <source>
        <dbReference type="ARBA" id="ARBA00022989"/>
    </source>
</evidence>
<dbReference type="Proteomes" id="UP001172673">
    <property type="component" value="Unassembled WGS sequence"/>
</dbReference>
<evidence type="ECO:0000313" key="10">
    <source>
        <dbReference type="Proteomes" id="UP001172673"/>
    </source>
</evidence>
<evidence type="ECO:0000256" key="1">
    <source>
        <dbReference type="ARBA" id="ARBA00004141"/>
    </source>
</evidence>
<feature type="compositionally biased region" description="Polar residues" evidence="6">
    <location>
        <begin position="1"/>
        <end position="10"/>
    </location>
</feature>
<dbReference type="InterPro" id="IPR036259">
    <property type="entry name" value="MFS_trans_sf"/>
</dbReference>
<evidence type="ECO:0000256" key="5">
    <source>
        <dbReference type="ARBA" id="ARBA00023136"/>
    </source>
</evidence>
<evidence type="ECO:0000256" key="6">
    <source>
        <dbReference type="SAM" id="MobiDB-lite"/>
    </source>
</evidence>
<comment type="subcellular location">
    <subcellularLocation>
        <location evidence="1">Membrane</location>
        <topology evidence="1">Multi-pass membrane protein</topology>
    </subcellularLocation>
</comment>
<dbReference type="GO" id="GO:0016020">
    <property type="term" value="C:membrane"/>
    <property type="evidence" value="ECO:0007669"/>
    <property type="project" value="UniProtKB-SubCell"/>
</dbReference>
<dbReference type="SUPFAM" id="SSF103473">
    <property type="entry name" value="MFS general substrate transporter"/>
    <property type="match status" value="1"/>
</dbReference>